<proteinExistence type="predicted"/>
<dbReference type="Proteomes" id="UP000838878">
    <property type="component" value="Unassembled WGS sequence"/>
</dbReference>
<reference evidence="2" key="1">
    <citation type="submission" date="2021-12" db="EMBL/GenBank/DDBJ databases">
        <authorList>
            <person name="Martin H S."/>
        </authorList>
    </citation>
    <scope>NUCLEOTIDE SEQUENCE</scope>
</reference>
<name>A0A8S4JI84_9NEOP</name>
<evidence type="ECO:0000313" key="3">
    <source>
        <dbReference type="Proteomes" id="UP000838878"/>
    </source>
</evidence>
<protein>
    <submittedName>
        <fullName evidence="2">(lesser marbled fritillary) hypothetical protein</fullName>
    </submittedName>
</protein>
<keyword evidence="1" id="KW-0175">Coiled coil</keyword>
<sequence>MMTTSEAECACGGPGDAGVVRSLTEDTGSASAVDQESGISAKLDEHTRLLMENSRKLTDLQEQLAKCQNTIEQKTYANVVASKSPQQVQGAIHSMVVTSKN</sequence>
<keyword evidence="3" id="KW-1185">Reference proteome</keyword>
<feature type="coiled-coil region" evidence="1">
    <location>
        <begin position="43"/>
        <end position="77"/>
    </location>
</feature>
<gene>
    <name evidence="2" type="ORF">BINO364_LOCUS16809</name>
</gene>
<dbReference type="AlphaFoldDB" id="A0A8S4JI84"/>
<evidence type="ECO:0000256" key="1">
    <source>
        <dbReference type="SAM" id="Coils"/>
    </source>
</evidence>
<organism evidence="2 3">
    <name type="scientific">Brenthis ino</name>
    <name type="common">lesser marbled fritillary</name>
    <dbReference type="NCBI Taxonomy" id="405034"/>
    <lineage>
        <taxon>Eukaryota</taxon>
        <taxon>Metazoa</taxon>
        <taxon>Ecdysozoa</taxon>
        <taxon>Arthropoda</taxon>
        <taxon>Hexapoda</taxon>
        <taxon>Insecta</taxon>
        <taxon>Pterygota</taxon>
        <taxon>Neoptera</taxon>
        <taxon>Endopterygota</taxon>
        <taxon>Lepidoptera</taxon>
        <taxon>Glossata</taxon>
        <taxon>Ditrysia</taxon>
        <taxon>Papilionoidea</taxon>
        <taxon>Nymphalidae</taxon>
        <taxon>Heliconiinae</taxon>
        <taxon>Argynnini</taxon>
        <taxon>Brenthis</taxon>
    </lineage>
</organism>
<evidence type="ECO:0000313" key="2">
    <source>
        <dbReference type="EMBL" id="CAH0732059.1"/>
    </source>
</evidence>
<comment type="caution">
    <text evidence="2">The sequence shown here is derived from an EMBL/GenBank/DDBJ whole genome shotgun (WGS) entry which is preliminary data.</text>
</comment>
<dbReference type="OrthoDB" id="10022108at2759"/>
<accession>A0A8S4JI84</accession>
<feature type="non-terminal residue" evidence="2">
    <location>
        <position position="101"/>
    </location>
</feature>
<dbReference type="EMBL" id="CAKLHF010000008">
    <property type="protein sequence ID" value="CAH0732059.1"/>
    <property type="molecule type" value="Genomic_DNA"/>
</dbReference>